<evidence type="ECO:0000313" key="2">
    <source>
        <dbReference type="EMBL" id="OMJ69893.1"/>
    </source>
</evidence>
<feature type="compositionally biased region" description="Basic and acidic residues" evidence="1">
    <location>
        <begin position="9"/>
        <end position="20"/>
    </location>
</feature>
<dbReference type="AlphaFoldDB" id="A0A1R2AZD0"/>
<keyword evidence="3" id="KW-1185">Reference proteome</keyword>
<sequence>MKKPPRSPSKHDSRSPESPERQVFSPVPTKLPKNYDKENNPEGRILPQNNPIDEISLLVPQKPIHCLELAKDLKKVTRKVSTSFIINKKYEKKLNKSLLGNNIVKNISSWSKNFASKIMTSTFESPRRPLQANNLNTPDIEKNKHRVFTPVLTGKKPKTQYSGVSHQCKRVSLFDTTQSKSQSTSETYGSLKEPLKTEASCTFTENSPLKNHEKHFETFPDQSFSSPTQTIQIVSPKEQVLEVTPETSGQEYATYMVLSPDMIKNNYRIGTLQAPKKGIEAYSPESQGFSLSSSSEQEIISDISFLESPHVVMANGCKVNVGFIDREIQTDQNYAQIIQLLNDDSVINGLKTLGKITEILMVVNSQYNK</sequence>
<comment type="caution">
    <text evidence="2">The sequence shown here is derived from an EMBL/GenBank/DDBJ whole genome shotgun (WGS) entry which is preliminary data.</text>
</comment>
<organism evidence="2 3">
    <name type="scientific">Stentor coeruleus</name>
    <dbReference type="NCBI Taxonomy" id="5963"/>
    <lineage>
        <taxon>Eukaryota</taxon>
        <taxon>Sar</taxon>
        <taxon>Alveolata</taxon>
        <taxon>Ciliophora</taxon>
        <taxon>Postciliodesmatophora</taxon>
        <taxon>Heterotrichea</taxon>
        <taxon>Heterotrichida</taxon>
        <taxon>Stentoridae</taxon>
        <taxon>Stentor</taxon>
    </lineage>
</organism>
<reference evidence="2 3" key="1">
    <citation type="submission" date="2016-11" db="EMBL/GenBank/DDBJ databases">
        <title>The macronuclear genome of Stentor coeruleus: a giant cell with tiny introns.</title>
        <authorList>
            <person name="Slabodnick M."/>
            <person name="Ruby J.G."/>
            <person name="Reiff S.B."/>
            <person name="Swart E.C."/>
            <person name="Gosai S."/>
            <person name="Prabakaran S."/>
            <person name="Witkowska E."/>
            <person name="Larue G.E."/>
            <person name="Fisher S."/>
            <person name="Freeman R.M."/>
            <person name="Gunawardena J."/>
            <person name="Chu W."/>
            <person name="Stover N.A."/>
            <person name="Gregory B.D."/>
            <person name="Nowacki M."/>
            <person name="Derisi J."/>
            <person name="Roy S.W."/>
            <person name="Marshall W.F."/>
            <person name="Sood P."/>
        </authorList>
    </citation>
    <scope>NUCLEOTIDE SEQUENCE [LARGE SCALE GENOMIC DNA]</scope>
    <source>
        <strain evidence="2">WM001</strain>
    </source>
</reference>
<accession>A0A1R2AZD0</accession>
<dbReference type="Proteomes" id="UP000187209">
    <property type="component" value="Unassembled WGS sequence"/>
</dbReference>
<evidence type="ECO:0000256" key="1">
    <source>
        <dbReference type="SAM" id="MobiDB-lite"/>
    </source>
</evidence>
<evidence type="ECO:0000313" key="3">
    <source>
        <dbReference type="Proteomes" id="UP000187209"/>
    </source>
</evidence>
<name>A0A1R2AZD0_9CILI</name>
<feature type="region of interest" description="Disordered" evidence="1">
    <location>
        <begin position="1"/>
        <end position="49"/>
    </location>
</feature>
<gene>
    <name evidence="2" type="ORF">SteCoe_32263</name>
</gene>
<protein>
    <submittedName>
        <fullName evidence="2">Uncharacterized protein</fullName>
    </submittedName>
</protein>
<dbReference type="EMBL" id="MPUH01001146">
    <property type="protein sequence ID" value="OMJ69893.1"/>
    <property type="molecule type" value="Genomic_DNA"/>
</dbReference>
<proteinExistence type="predicted"/>